<proteinExistence type="predicted"/>
<name>A0ABT3T0F3_9GAMM</name>
<dbReference type="EMBL" id="SHNP01000016">
    <property type="protein sequence ID" value="MCX2975728.1"/>
    <property type="molecule type" value="Genomic_DNA"/>
</dbReference>
<evidence type="ECO:0000313" key="3">
    <source>
        <dbReference type="EMBL" id="MCX2975728.1"/>
    </source>
</evidence>
<feature type="signal peptide" evidence="2">
    <location>
        <begin position="1"/>
        <end position="21"/>
    </location>
</feature>
<reference evidence="3" key="1">
    <citation type="submission" date="2019-02" db="EMBL/GenBank/DDBJ databases">
        <authorList>
            <person name="Li S.-H."/>
        </authorList>
    </citation>
    <scope>NUCLEOTIDE SEQUENCE</scope>
    <source>
        <strain evidence="3">IMCC8485</strain>
    </source>
</reference>
<evidence type="ECO:0000256" key="2">
    <source>
        <dbReference type="SAM" id="SignalP"/>
    </source>
</evidence>
<dbReference type="RefSeq" id="WP_279254349.1">
    <property type="nucleotide sequence ID" value="NZ_SHNP01000016.1"/>
</dbReference>
<sequence length="400" mass="43299">MKTVSLIVTAFAIAMAHPLLAQTVPSRETLTIDCNIGEGAGVIGDDHALMPGETLTVTLLNCNGWNIDDQDAGNVMMLNGTATNNSDISGDNATLAVTGASDIDFDPPANWTMPDTFLEPPDPDDNADIDLDVYLAAPATNPAGSLVLERELVFPVSNLPQFTVGSTTTNEADDYLLGEDSDCNMENGHHVYQQFSIGITETGSYSFLVPWVTPVDEDLYWGSAYYPSQDFFLALYSSFNKDAPNSNLLGCNDDRAGGFYLSFGSGNAALIMDDQQPWMTVNLDPGTYTLVLTTFRSISSESHNIGYFSSTSDYADGAYGSNWSPTTMSAFFKLWGPSSSSIFPDSDDDGVPDNSDAYPQDATRSVAPVPAVPMPFLIMLSLGFMVTGSWWLTWRNPKRR</sequence>
<keyword evidence="2" id="KW-0732">Signal</keyword>
<keyword evidence="1" id="KW-0472">Membrane</keyword>
<gene>
    <name evidence="3" type="ORF">EYC87_19355</name>
</gene>
<organism evidence="3 4">
    <name type="scientific">Candidatus Seongchinamella marina</name>
    <dbReference type="NCBI Taxonomy" id="2518990"/>
    <lineage>
        <taxon>Bacteria</taxon>
        <taxon>Pseudomonadati</taxon>
        <taxon>Pseudomonadota</taxon>
        <taxon>Gammaproteobacteria</taxon>
        <taxon>Cellvibrionales</taxon>
        <taxon>Halieaceae</taxon>
        <taxon>Seongchinamella</taxon>
    </lineage>
</organism>
<feature type="chain" id="PRO_5046075234" evidence="2">
    <location>
        <begin position="22"/>
        <end position="400"/>
    </location>
</feature>
<feature type="transmembrane region" description="Helical" evidence="1">
    <location>
        <begin position="374"/>
        <end position="394"/>
    </location>
</feature>
<evidence type="ECO:0000313" key="4">
    <source>
        <dbReference type="Proteomes" id="UP001143307"/>
    </source>
</evidence>
<dbReference type="Proteomes" id="UP001143307">
    <property type="component" value="Unassembled WGS sequence"/>
</dbReference>
<keyword evidence="4" id="KW-1185">Reference proteome</keyword>
<accession>A0ABT3T0F3</accession>
<evidence type="ECO:0000256" key="1">
    <source>
        <dbReference type="SAM" id="Phobius"/>
    </source>
</evidence>
<keyword evidence="1" id="KW-1133">Transmembrane helix</keyword>
<protein>
    <submittedName>
        <fullName evidence="3">Uncharacterized protein</fullName>
    </submittedName>
</protein>
<keyword evidence="1" id="KW-0812">Transmembrane</keyword>
<comment type="caution">
    <text evidence="3">The sequence shown here is derived from an EMBL/GenBank/DDBJ whole genome shotgun (WGS) entry which is preliminary data.</text>
</comment>